<dbReference type="InterPro" id="IPR052926">
    <property type="entry name" value="Metallo-beta-lactamase_dom"/>
</dbReference>
<dbReference type="CDD" id="cd07713">
    <property type="entry name" value="DHPS-like_MBL-fold"/>
    <property type="match status" value="1"/>
</dbReference>
<dbReference type="Gene3D" id="3.60.15.10">
    <property type="entry name" value="Ribonuclease Z/Hydroxyacylglutathione hydrolase-like"/>
    <property type="match status" value="1"/>
</dbReference>
<keyword evidence="3" id="KW-1185">Reference proteome</keyword>
<dbReference type="InterPro" id="IPR041712">
    <property type="entry name" value="DHPS-like_MBL-fold"/>
</dbReference>
<dbReference type="Proteomes" id="UP000323166">
    <property type="component" value="Unassembled WGS sequence"/>
</dbReference>
<name>A0A5S4ZNK6_9FIRM</name>
<comment type="caution">
    <text evidence="2">The sequence shown here is derived from an EMBL/GenBank/DDBJ whole genome shotgun (WGS) entry which is preliminary data.</text>
</comment>
<gene>
    <name evidence="2" type="ORF">LX24_02753</name>
</gene>
<dbReference type="SUPFAM" id="SSF56281">
    <property type="entry name" value="Metallo-hydrolase/oxidoreductase"/>
    <property type="match status" value="1"/>
</dbReference>
<protein>
    <submittedName>
        <fullName evidence="2">7, 8-dihydropterin-6-yl-methyl-4-(Beta-D-ribofuranosyl)aminobenzene 5'-phosphate synthase</fullName>
    </submittedName>
</protein>
<evidence type="ECO:0000313" key="2">
    <source>
        <dbReference type="EMBL" id="TYO93313.1"/>
    </source>
</evidence>
<dbReference type="AlphaFoldDB" id="A0A5S4ZNK6"/>
<reference evidence="2 3" key="1">
    <citation type="submission" date="2019-07" db="EMBL/GenBank/DDBJ databases">
        <title>Genomic Encyclopedia of Type Strains, Phase I: the one thousand microbial genomes (KMG-I) project.</title>
        <authorList>
            <person name="Kyrpides N."/>
        </authorList>
    </citation>
    <scope>NUCLEOTIDE SEQUENCE [LARGE SCALE GENOMIC DNA]</scope>
    <source>
        <strain evidence="2 3">DSM 6562</strain>
    </source>
</reference>
<organism evidence="2 3">
    <name type="scientific">Desulfallas thermosapovorans DSM 6562</name>
    <dbReference type="NCBI Taxonomy" id="1121431"/>
    <lineage>
        <taxon>Bacteria</taxon>
        <taxon>Bacillati</taxon>
        <taxon>Bacillota</taxon>
        <taxon>Clostridia</taxon>
        <taxon>Eubacteriales</taxon>
        <taxon>Desulfallaceae</taxon>
        <taxon>Desulfallas</taxon>
    </lineage>
</organism>
<evidence type="ECO:0000259" key="1">
    <source>
        <dbReference type="Pfam" id="PF00753"/>
    </source>
</evidence>
<dbReference type="InterPro" id="IPR036866">
    <property type="entry name" value="RibonucZ/Hydroxyglut_hydro"/>
</dbReference>
<dbReference type="InterPro" id="IPR001279">
    <property type="entry name" value="Metallo-B-lactamas"/>
</dbReference>
<dbReference type="Pfam" id="PF00753">
    <property type="entry name" value="Lactamase_B"/>
    <property type="match status" value="1"/>
</dbReference>
<accession>A0A5S4ZNK6</accession>
<dbReference type="PANTHER" id="PTHR13754">
    <property type="entry name" value="METALLO-BETA-LACTAMASE SUPERFAMILY PROTEIN"/>
    <property type="match status" value="1"/>
</dbReference>
<evidence type="ECO:0000313" key="3">
    <source>
        <dbReference type="Proteomes" id="UP000323166"/>
    </source>
</evidence>
<dbReference type="GO" id="GO:0016740">
    <property type="term" value="F:transferase activity"/>
    <property type="evidence" value="ECO:0007669"/>
    <property type="project" value="TreeGrafter"/>
</dbReference>
<proteinExistence type="predicted"/>
<sequence>MEYETGVCLMQVRLTTLCENTAAALGYTGEWGLGILVEAGGEAVLLDTGLGDSLIRNAMAGNVDLSKVDKVVISHGHADHTGGLRSLLQQLGKRVQIHTHPAIWGKKYTCMTLPGSGERRCRYIGMPFCREELEGLGAVFNMSREPVWLNEFMVTTGEVPLVTSFEKVDDNMFLRAEEGFVPDTLPDDQALVVKTEKGLVVLLGCAHRGMVNTLLHAQRITGVEKIYAVVGGTHLFRAQPEQIEQSMAELRRMGVGKIGVSHCTGMAPAALLAREFGDKFFFNNAGTVVEF</sequence>
<dbReference type="EMBL" id="VNHM01000020">
    <property type="protein sequence ID" value="TYO93313.1"/>
    <property type="molecule type" value="Genomic_DNA"/>
</dbReference>
<feature type="domain" description="Metallo-beta-lactamase" evidence="1">
    <location>
        <begin position="35"/>
        <end position="106"/>
    </location>
</feature>
<dbReference type="PANTHER" id="PTHR13754:SF13">
    <property type="entry name" value="METALLO-BETA-LACTAMASE SUPERFAMILY PROTEIN (AFU_ORTHOLOGUE AFUA_3G07630)"/>
    <property type="match status" value="1"/>
</dbReference>